<dbReference type="PATRIC" id="fig|1157951.4.peg.2603"/>
<evidence type="ECO:0000313" key="3">
    <source>
        <dbReference type="Proteomes" id="UP000005012"/>
    </source>
</evidence>
<name>A0A140NKZ2_PROSM</name>
<dbReference type="AlphaFoldDB" id="A0A140NKZ2"/>
<dbReference type="InterPro" id="IPR052573">
    <property type="entry name" value="DnaJ_C_subfamily_28"/>
</dbReference>
<reference evidence="3" key="2">
    <citation type="submission" date="2012-04" db="EMBL/GenBank/DDBJ databases">
        <title>Complete genome sequence of Providencia stuartii clinical isolate MRSN 2154.</title>
        <authorList>
            <person name="Clifford R.J."/>
            <person name="Hang J."/>
            <person name="Riley M.C."/>
            <person name="Onmus-Leone F."/>
            <person name="Kuschner R.A."/>
            <person name="Lesho E.P."/>
            <person name="Waterman P.E."/>
        </authorList>
    </citation>
    <scope>NUCLEOTIDE SEQUENCE [LARGE SCALE GENOMIC DNA]</scope>
    <source>
        <strain evidence="3">MRSN 2154</strain>
    </source>
</reference>
<evidence type="ECO:0000313" key="2">
    <source>
        <dbReference type="EMBL" id="AFH94424.1"/>
    </source>
</evidence>
<gene>
    <name evidence="2" type="ordered locus">S70_12905</name>
</gene>
<protein>
    <recommendedName>
        <fullName evidence="1">DnaJ homologue subfamily C member 28 conserved domain-containing protein</fullName>
    </recommendedName>
</protein>
<organism evidence="2 3">
    <name type="scientific">Providencia stuartii (strain MRSN 2154)</name>
    <dbReference type="NCBI Taxonomy" id="1157951"/>
    <lineage>
        <taxon>Bacteria</taxon>
        <taxon>Pseudomonadati</taxon>
        <taxon>Pseudomonadota</taxon>
        <taxon>Gammaproteobacteria</taxon>
        <taxon>Enterobacterales</taxon>
        <taxon>Morganellaceae</taxon>
        <taxon>Providencia</taxon>
    </lineage>
</organism>
<accession>A0A140NKZ2</accession>
<dbReference type="InterPro" id="IPR018961">
    <property type="entry name" value="DnaJ_homolog_subfam-C_membr-28"/>
</dbReference>
<dbReference type="PANTHER" id="PTHR39158">
    <property type="entry name" value="OS08G0560600 PROTEIN"/>
    <property type="match status" value="1"/>
</dbReference>
<dbReference type="HOGENOM" id="CLU_129296_0_0_6"/>
<proteinExistence type="predicted"/>
<dbReference type="EMBL" id="CP003488">
    <property type="protein sequence ID" value="AFH94424.1"/>
    <property type="molecule type" value="Genomic_DNA"/>
</dbReference>
<feature type="domain" description="DnaJ homologue subfamily C member 28 conserved" evidence="1">
    <location>
        <begin position="7"/>
        <end position="73"/>
    </location>
</feature>
<reference evidence="2 3" key="1">
    <citation type="journal article" date="2012" name="J. Bacteriol.">
        <title>Complete Genome Sequence of Providencia stuartii Clinical Isolate MRSN 2154.</title>
        <authorList>
            <person name="Clifford R.J."/>
            <person name="Hang J."/>
            <person name="Riley M.C."/>
            <person name="Onmus-Leone F."/>
            <person name="Kuschner R.A."/>
            <person name="Lesho E.P."/>
            <person name="Waterman P.E."/>
        </authorList>
    </citation>
    <scope>NUCLEOTIDE SEQUENCE [LARGE SCALE GENOMIC DNA]</scope>
    <source>
        <strain evidence="2 3">MRSN 2154</strain>
    </source>
</reference>
<dbReference type="Pfam" id="PF09350">
    <property type="entry name" value="DJC28_CD"/>
    <property type="match status" value="1"/>
</dbReference>
<evidence type="ECO:0000259" key="1">
    <source>
        <dbReference type="Pfam" id="PF09350"/>
    </source>
</evidence>
<dbReference type="NCBIfam" id="NF007572">
    <property type="entry name" value="PRK10203.1"/>
    <property type="match status" value="1"/>
</dbReference>
<dbReference type="OrthoDB" id="9798476at2"/>
<sequence>MSVIDDWAERHIQEALNKGELKNLKGEGQPLLLDDDSQVPPELRAGYRILKNSGYLPPELQYRKDALTLVDMLKGLAHDDPNYQPLSKQLSLLELKLKQANINTDFLHGEYEAHIRQRFKPE</sequence>
<dbReference type="KEGG" id="psi:S70_12905"/>
<dbReference type="Proteomes" id="UP000005012">
    <property type="component" value="Chromosome"/>
</dbReference>
<dbReference type="RefSeq" id="WP_004917323.1">
    <property type="nucleotide sequence ID" value="NC_017731.1"/>
</dbReference>
<dbReference type="PANTHER" id="PTHR39158:SF1">
    <property type="entry name" value="DNAJ HOMOLOG SUBFAMILY C MEMBER 28"/>
    <property type="match status" value="1"/>
</dbReference>
<dbReference type="GeneID" id="93520819"/>